<reference evidence="1 2" key="1">
    <citation type="journal article" date="2016" name="Genome Announc.">
        <title>Draft Genome Sequences of Five Rapidly Growing Mycobacterium Species, M. thermoresistibile, M. fortuitum subsp. acetamidolyticum, M. canariasense, M. brisbanense, and M. novocastrense.</title>
        <authorList>
            <person name="Katahira K."/>
            <person name="Ogura Y."/>
            <person name="Gotoh Y."/>
            <person name="Hayashi T."/>
        </authorList>
    </citation>
    <scope>NUCLEOTIDE SEQUENCE [LARGE SCALE GENOMIC DNA]</scope>
    <source>
        <strain evidence="1 2">JCM18114</strain>
    </source>
</reference>
<keyword evidence="2" id="KW-1185">Reference proteome</keyword>
<gene>
    <name evidence="1" type="ORF">RMCN_0879</name>
</gene>
<comment type="caution">
    <text evidence="1">The sequence shown here is derived from an EMBL/GenBank/DDBJ whole genome shotgun (WGS) entry which is preliminary data.</text>
</comment>
<organism evidence="1 2">
    <name type="scientific">Mycolicibacterium novocastrense</name>
    <name type="common">Mycobacterium novocastrense</name>
    <dbReference type="NCBI Taxonomy" id="59813"/>
    <lineage>
        <taxon>Bacteria</taxon>
        <taxon>Bacillati</taxon>
        <taxon>Actinomycetota</taxon>
        <taxon>Actinomycetes</taxon>
        <taxon>Mycobacteriales</taxon>
        <taxon>Mycobacteriaceae</taxon>
        <taxon>Mycolicibacterium</taxon>
    </lineage>
</organism>
<dbReference type="Proteomes" id="UP000069773">
    <property type="component" value="Unassembled WGS sequence"/>
</dbReference>
<proteinExistence type="predicted"/>
<protein>
    <submittedName>
        <fullName evidence="1">Uncharacterized protein</fullName>
    </submittedName>
</protein>
<name>A0ABQ0KET7_MYCNV</name>
<sequence>MVEHNNPNSSGVACSSEATGFVVTPTAGLRHFTINVEAFDRWVAAKGEELECDLPDRSHERPGGAMSELYYEALEAQAIVADPRVELSVNGDDDWESSGYYVVLHNRNGTQRRVGITSGWNELTWLAPGTSARDGAYQYLDEVYAVANEILGMLTLAV</sequence>
<dbReference type="EMBL" id="BCTA01000013">
    <property type="protein sequence ID" value="GAT07746.1"/>
    <property type="molecule type" value="Genomic_DNA"/>
</dbReference>
<evidence type="ECO:0000313" key="2">
    <source>
        <dbReference type="Proteomes" id="UP000069773"/>
    </source>
</evidence>
<evidence type="ECO:0000313" key="1">
    <source>
        <dbReference type="EMBL" id="GAT07746.1"/>
    </source>
</evidence>
<accession>A0ABQ0KET7</accession>